<dbReference type="InterPro" id="IPR039974">
    <property type="entry name" value="Splicing_factor_SLU7"/>
</dbReference>
<dbReference type="InterPro" id="IPR021715">
    <property type="entry name" value="Slu7_dom"/>
</dbReference>
<dbReference type="Proteomes" id="UP000245942">
    <property type="component" value="Unassembled WGS sequence"/>
</dbReference>
<comment type="subcellular location">
    <subcellularLocation>
        <location evidence="1 7">Nucleus</location>
    </subcellularLocation>
</comment>
<evidence type="ECO:0000256" key="3">
    <source>
        <dbReference type="ARBA" id="ARBA00022664"/>
    </source>
</evidence>
<sequence length="732" mass="81669">MSTVGKLSREEWRKAKDLDAARKAGTAPAEIGEDGEVINPHVPDYMSKAPWYLDTGKRSLKHQKKPETNEQFVGLNDWYARGQKEGPAATKYRKGACENCGAASHKTKDCLERPRKKGAKWTGKDIAADEHITDFGGKKVDFAAKRDRWNGYDPAEHKRIMEEYEAVEEERRRLREEEIDKQTSTDLNTAKKLAKKEKKEKKESKDDGDFSSSDEEDEDDDKYAEAANMAGQKVDTTNRMSIRNLRIREDRAKYLYNLNPESAYYDPKTRSMREAPDAGVRPEDSQYAGDNYNRAKGDTLAMQRLQLFAWQAEARGNDIHLQANPTVNEKQFREFQEKKEKLRESTKGSILEKYGGAEHFDSVPKELLTGQTENYVEYSRAGQVIRGQERAKVKSRFEEDVYDNNHTTVWGSWYDLSSGQWGYNCCHSTIPNSYCTGQAGIEASKASANLGAPKVAEAAATAAASTGAEASGSGSGSGSSTRQQETKEKAKAGSKRRASSRSRSRSFSSSSSYSSYSESDFSSTDSDSEDEERSARRRRRSSRSKDREEDGHSRKRSSHQRRRRRSSYSRSASPEERERERERNREKKSVKGFTSRKHLGEGDVSSRLDKEKLAKALREEDARHASGSASGTGGKDKVKQKPDWLLEAESINAGKVRRNKRGEIISTSHLPEGSAAEGGGGGAAAAAGTTSGADATAAAASSEVSEEQMEAYRLKNRNDYEDPMAGYRDTEE</sequence>
<evidence type="ECO:0000256" key="1">
    <source>
        <dbReference type="ARBA" id="ARBA00004123"/>
    </source>
</evidence>
<evidence type="ECO:0000259" key="9">
    <source>
        <dbReference type="Pfam" id="PF11708"/>
    </source>
</evidence>
<comment type="similarity">
    <text evidence="2 7">Belongs to the SLU7 family.</text>
</comment>
<feature type="region of interest" description="Disordered" evidence="8">
    <location>
        <begin position="1"/>
        <end position="40"/>
    </location>
</feature>
<feature type="compositionally biased region" description="Basic residues" evidence="8">
    <location>
        <begin position="553"/>
        <end position="567"/>
    </location>
</feature>
<keyword evidence="11" id="KW-1185">Reference proteome</keyword>
<feature type="compositionally biased region" description="Basic and acidic residues" evidence="8">
    <location>
        <begin position="169"/>
        <end position="183"/>
    </location>
</feature>
<dbReference type="GO" id="GO:0005681">
    <property type="term" value="C:spliceosomal complex"/>
    <property type="evidence" value="ECO:0007669"/>
    <property type="project" value="UniProtKB-UniRule"/>
</dbReference>
<dbReference type="GO" id="GO:0030628">
    <property type="term" value="F:pre-mRNA 3'-splice site binding"/>
    <property type="evidence" value="ECO:0007669"/>
    <property type="project" value="UniProtKB-UniRule"/>
</dbReference>
<evidence type="ECO:0000313" key="11">
    <source>
        <dbReference type="Proteomes" id="UP000245942"/>
    </source>
</evidence>
<reference evidence="10 11" key="1">
    <citation type="journal article" date="2018" name="Mol. Biol. Evol.">
        <title>Broad Genomic Sampling Reveals a Smut Pathogenic Ancestry of the Fungal Clade Ustilaginomycotina.</title>
        <authorList>
            <person name="Kijpornyongpan T."/>
            <person name="Mondo S.J."/>
            <person name="Barry K."/>
            <person name="Sandor L."/>
            <person name="Lee J."/>
            <person name="Lipzen A."/>
            <person name="Pangilinan J."/>
            <person name="LaButti K."/>
            <person name="Hainaut M."/>
            <person name="Henrissat B."/>
            <person name="Grigoriev I.V."/>
            <person name="Spatafora J.W."/>
            <person name="Aime M.C."/>
        </authorList>
    </citation>
    <scope>NUCLEOTIDE SEQUENCE [LARGE SCALE GENOMIC DNA]</scope>
    <source>
        <strain evidence="10 11">MCA 4718</strain>
    </source>
</reference>
<keyword evidence="5 7" id="KW-0508">mRNA splicing</keyword>
<evidence type="ECO:0000256" key="2">
    <source>
        <dbReference type="ARBA" id="ARBA00007203"/>
    </source>
</evidence>
<name>A0A316UDV4_9BASI</name>
<accession>A0A316UDV4</accession>
<evidence type="ECO:0000256" key="7">
    <source>
        <dbReference type="RuleBase" id="RU367071"/>
    </source>
</evidence>
<feature type="region of interest" description="Disordered" evidence="8">
    <location>
        <begin position="154"/>
        <end position="236"/>
    </location>
</feature>
<protein>
    <recommendedName>
        <fullName evidence="7">Pre-mRNA-splicing factor SLU7</fullName>
    </recommendedName>
</protein>
<keyword evidence="4 7" id="KW-0747">Spliceosome</keyword>
<evidence type="ECO:0000256" key="4">
    <source>
        <dbReference type="ARBA" id="ARBA00022728"/>
    </source>
</evidence>
<feature type="compositionally biased region" description="Low complexity" evidence="8">
    <location>
        <begin position="505"/>
        <end position="525"/>
    </location>
</feature>
<keyword evidence="6 7" id="KW-0539">Nucleus</keyword>
<feature type="compositionally biased region" description="Low complexity" evidence="8">
    <location>
        <begin position="684"/>
        <end position="703"/>
    </location>
</feature>
<feature type="region of interest" description="Disordered" evidence="8">
    <location>
        <begin position="466"/>
        <end position="643"/>
    </location>
</feature>
<dbReference type="STRING" id="1684307.A0A316UDV4"/>
<comment type="function">
    <text evidence="7">Involved in pre-mRNA splicing.</text>
</comment>
<gene>
    <name evidence="10" type="ORF">BCV69DRAFT_280653</name>
</gene>
<dbReference type="PANTHER" id="PTHR12942">
    <property type="entry name" value="STEP II SPLICING FACTOR SLU7"/>
    <property type="match status" value="1"/>
</dbReference>
<evidence type="ECO:0000313" key="10">
    <source>
        <dbReference type="EMBL" id="PWN23034.1"/>
    </source>
</evidence>
<feature type="compositionally biased region" description="Basic and acidic residues" evidence="8">
    <location>
        <begin position="634"/>
        <end position="643"/>
    </location>
</feature>
<feature type="region of interest" description="Disordered" evidence="8">
    <location>
        <begin position="660"/>
        <end position="732"/>
    </location>
</feature>
<comment type="subunit">
    <text evidence="7">Associated with the spliceosome.</text>
</comment>
<dbReference type="Pfam" id="PF11708">
    <property type="entry name" value="Slu7"/>
    <property type="match status" value="1"/>
</dbReference>
<evidence type="ECO:0000256" key="6">
    <source>
        <dbReference type="ARBA" id="ARBA00023242"/>
    </source>
</evidence>
<dbReference type="GeneID" id="37013418"/>
<feature type="compositionally biased region" description="Basic residues" evidence="8">
    <location>
        <begin position="492"/>
        <end position="504"/>
    </location>
</feature>
<feature type="compositionally biased region" description="Basic and acidic residues" evidence="8">
    <location>
        <begin position="7"/>
        <end position="22"/>
    </location>
</feature>
<organism evidence="10 11">
    <name type="scientific">Pseudomicrostroma glucosiphilum</name>
    <dbReference type="NCBI Taxonomy" id="1684307"/>
    <lineage>
        <taxon>Eukaryota</taxon>
        <taxon>Fungi</taxon>
        <taxon>Dikarya</taxon>
        <taxon>Basidiomycota</taxon>
        <taxon>Ustilaginomycotina</taxon>
        <taxon>Exobasidiomycetes</taxon>
        <taxon>Microstromatales</taxon>
        <taxon>Microstromatales incertae sedis</taxon>
        <taxon>Pseudomicrostroma</taxon>
    </lineage>
</organism>
<feature type="compositionally biased region" description="Basic and acidic residues" evidence="8">
    <location>
        <begin position="710"/>
        <end position="720"/>
    </location>
</feature>
<dbReference type="AlphaFoldDB" id="A0A316UDV4"/>
<dbReference type="OrthoDB" id="249612at2759"/>
<proteinExistence type="inferred from homology"/>
<feature type="domain" description="Pre-mRNA-splicing factor SLU7" evidence="9">
    <location>
        <begin position="141"/>
        <end position="412"/>
    </location>
</feature>
<feature type="compositionally biased region" description="Basic and acidic residues" evidence="8">
    <location>
        <begin position="598"/>
        <end position="624"/>
    </location>
</feature>
<feature type="compositionally biased region" description="Basic and acidic residues" evidence="8">
    <location>
        <begin position="573"/>
        <end position="589"/>
    </location>
</feature>
<evidence type="ECO:0000256" key="5">
    <source>
        <dbReference type="ARBA" id="ARBA00023187"/>
    </source>
</evidence>
<feature type="compositionally biased region" description="Acidic residues" evidence="8">
    <location>
        <begin position="212"/>
        <end position="222"/>
    </location>
</feature>
<dbReference type="PANTHER" id="PTHR12942:SF2">
    <property type="entry name" value="PRE-MRNA-SPLICING FACTOR SLU7"/>
    <property type="match status" value="1"/>
</dbReference>
<dbReference type="GO" id="GO:0000398">
    <property type="term" value="P:mRNA splicing, via spliceosome"/>
    <property type="evidence" value="ECO:0007669"/>
    <property type="project" value="UniProtKB-UniRule"/>
</dbReference>
<dbReference type="RefSeq" id="XP_025350194.1">
    <property type="nucleotide sequence ID" value="XM_025491684.1"/>
</dbReference>
<keyword evidence="3 7" id="KW-0507">mRNA processing</keyword>
<dbReference type="EMBL" id="KZ819322">
    <property type="protein sequence ID" value="PWN23034.1"/>
    <property type="molecule type" value="Genomic_DNA"/>
</dbReference>
<evidence type="ECO:0000256" key="8">
    <source>
        <dbReference type="SAM" id="MobiDB-lite"/>
    </source>
</evidence>
<feature type="compositionally biased region" description="Basic and acidic residues" evidence="8">
    <location>
        <begin position="543"/>
        <end position="552"/>
    </location>
</feature>